<dbReference type="InterPro" id="IPR036721">
    <property type="entry name" value="RCK_C_sf"/>
</dbReference>
<dbReference type="InterPro" id="IPR058480">
    <property type="entry name" value="DUF8167_N"/>
</dbReference>
<evidence type="ECO:0000313" key="3">
    <source>
        <dbReference type="EMBL" id="WMT06883.1"/>
    </source>
</evidence>
<name>A0AAF0PDW2_9EURY</name>
<evidence type="ECO:0000313" key="4">
    <source>
        <dbReference type="Proteomes" id="UP001224926"/>
    </source>
</evidence>
<gene>
    <name evidence="3" type="ORF">NP511_16015</name>
</gene>
<dbReference type="InterPro" id="IPR006037">
    <property type="entry name" value="RCK_C"/>
</dbReference>
<feature type="domain" description="RCK C-terminal" evidence="2">
    <location>
        <begin position="303"/>
        <end position="381"/>
    </location>
</feature>
<dbReference type="Pfam" id="PF26502">
    <property type="entry name" value="DUF8167_2nd"/>
    <property type="match status" value="1"/>
</dbReference>
<dbReference type="GO" id="GO:0008324">
    <property type="term" value="F:monoatomic cation transmembrane transporter activity"/>
    <property type="evidence" value="ECO:0007669"/>
    <property type="project" value="InterPro"/>
</dbReference>
<dbReference type="GeneID" id="39863139"/>
<dbReference type="Proteomes" id="UP001224926">
    <property type="component" value="Chromosome"/>
</dbReference>
<evidence type="ECO:0000259" key="2">
    <source>
        <dbReference type="PROSITE" id="PS51202"/>
    </source>
</evidence>
<sequence length="381" mass="39157">MSVLAQAVVTEWTETAMRTVVGFALLSGLVATVVAFGYRVASARALPVGVGLFAGLGVVVGWLNAVGLGRSTILDGTPLVHYATAAYFLGAIAASALSAEGGRRVGDRIARDVFDIERLGATGEIAALVRSARLPSVVRLPDRIDDAAGSPSVEPSIKRDLAGSTVLLPQVDTHSALRTRLSSRLERDYDLGHVSITVGADGAIDRLAVGGTRSGIAATIPPGTVAVSIRGEPAPAVGAGDPVEVWATAEGSSRLVATGRLWATDGDAATVAVDADVADRLATEPDTRYRLAARSGPPDDGFRLLAALRAADGTVRSVTVDDGGSLENVFVGWVPGTVLAVVRDGEVRPFPADNLTLRAGDDLSVLGTVDELRSVAPDGRS</sequence>
<dbReference type="Pfam" id="PF26503">
    <property type="entry name" value="DUF8167_3rd"/>
    <property type="match status" value="1"/>
</dbReference>
<keyword evidence="1" id="KW-1133">Transmembrane helix</keyword>
<keyword evidence="4" id="KW-1185">Reference proteome</keyword>
<dbReference type="PROSITE" id="PS51202">
    <property type="entry name" value="RCK_C"/>
    <property type="match status" value="1"/>
</dbReference>
<protein>
    <recommendedName>
        <fullName evidence="2">RCK C-terminal domain-containing protein</fullName>
    </recommendedName>
</protein>
<accession>A0AAF0PDW2</accession>
<dbReference type="EMBL" id="CP101873">
    <property type="protein sequence ID" value="WMT06883.1"/>
    <property type="molecule type" value="Genomic_DNA"/>
</dbReference>
<dbReference type="RefSeq" id="WP_049966268.1">
    <property type="nucleotide sequence ID" value="NZ_CP101873.1"/>
</dbReference>
<dbReference type="GeneID" id="84215478"/>
<keyword evidence="1" id="KW-0812">Transmembrane</keyword>
<dbReference type="AlphaFoldDB" id="A0AAF0PDW2"/>
<organism evidence="3 4">
    <name type="scientific">Natrinema thermotolerans</name>
    <dbReference type="NCBI Taxonomy" id="121872"/>
    <lineage>
        <taxon>Archaea</taxon>
        <taxon>Methanobacteriati</taxon>
        <taxon>Methanobacteriota</taxon>
        <taxon>Stenosarchaea group</taxon>
        <taxon>Halobacteria</taxon>
        <taxon>Halobacteriales</taxon>
        <taxon>Natrialbaceae</taxon>
        <taxon>Natrinema</taxon>
    </lineage>
</organism>
<feature type="transmembrane region" description="Helical" evidence="1">
    <location>
        <begin position="20"/>
        <end position="38"/>
    </location>
</feature>
<keyword evidence="1" id="KW-0472">Membrane</keyword>
<feature type="transmembrane region" description="Helical" evidence="1">
    <location>
        <begin position="45"/>
        <end position="67"/>
    </location>
</feature>
<proteinExistence type="predicted"/>
<dbReference type="InterPro" id="IPR058603">
    <property type="entry name" value="DUF8167_2nd"/>
</dbReference>
<dbReference type="Pfam" id="PF26501">
    <property type="entry name" value="DUF8167"/>
    <property type="match status" value="1"/>
</dbReference>
<dbReference type="InterPro" id="IPR058604">
    <property type="entry name" value="DUF8167_3rd"/>
</dbReference>
<evidence type="ECO:0000256" key="1">
    <source>
        <dbReference type="SAM" id="Phobius"/>
    </source>
</evidence>
<dbReference type="GO" id="GO:0006813">
    <property type="term" value="P:potassium ion transport"/>
    <property type="evidence" value="ECO:0007669"/>
    <property type="project" value="InterPro"/>
</dbReference>
<dbReference type="SUPFAM" id="SSF116726">
    <property type="entry name" value="TrkA C-terminal domain-like"/>
    <property type="match status" value="1"/>
</dbReference>
<feature type="transmembrane region" description="Helical" evidence="1">
    <location>
        <begin position="79"/>
        <end position="99"/>
    </location>
</feature>
<reference evidence="3 4" key="1">
    <citation type="submission" date="2022-07" db="EMBL/GenBank/DDBJ databases">
        <title>Two temperate virus in Haloterrigena jeotgali A29.</title>
        <authorList>
            <person name="Deng X."/>
        </authorList>
    </citation>
    <scope>NUCLEOTIDE SEQUENCE [LARGE SCALE GENOMIC DNA]</scope>
    <source>
        <strain evidence="3 4">A29</strain>
    </source>
</reference>